<sequence>MLVKKKSFNRKKYVFVLFFLLVFRVFSFNGFAQNQEVLDIKAYLEQADEETIYPSEKQIEMLKNVIPNEVFQPAPKISDRVFWNEVAETESGKIYFKKALSYLAEAPEVPISDEIYRRANKEGNRTIYKPRYYNTMIRLEHFILAECLENKGRFVPQIKTYLRAIMGMKSWLHPNHDDRNNSVLEGKRVSIDLGARRFGSVLAVAEILLEDQLSPELRDKIKAQLQYRITDNYLESCKIPDKNNHWIDGKSNWNAVCTSGAVFTSIANAIDGDERIAAIGSAINSMKHYISGFGADGYCSEGVGYWRYGFGHYLYLAEILFDYTDGKINLFEGHDPDKLNRIADFPENFHIQNEKFAPFADGSSIVKNNEGNFAYVLAAKQYGARKPIENILDQAVEQLIVWKNPEDYTTRNTTNSGTFEVPNHSYFYDFGMVISRGKQNVPFSVAVKSGHNKENHNHSDVGTYILVLGEDLISGDIGAPSYRAGSFSPTNKARSSWGHPVPRINNTLQSNGRQFEGKITETKFTDAEDKVVIDISTAYELPVLESLSRTMVNDKSSAGTITIQDDFKTTKPVAFGTAITTFSKYKIVDANTIILTGKTQKIKVEIKSRGGKVVINPEPVPVEHMREGKGAVRIGIDFEKPLASGSITMKYTPLFN</sequence>
<dbReference type="PANTHER" id="PTHR38045">
    <property type="entry name" value="CHROMOSOME 1, WHOLE GENOME SHOTGUN SEQUENCE"/>
    <property type="match status" value="1"/>
</dbReference>
<organism evidence="1 2">
    <name type="scientific">Algibacter lectus</name>
    <dbReference type="NCBI Taxonomy" id="221126"/>
    <lineage>
        <taxon>Bacteria</taxon>
        <taxon>Pseudomonadati</taxon>
        <taxon>Bacteroidota</taxon>
        <taxon>Flavobacteriia</taxon>
        <taxon>Flavobacteriales</taxon>
        <taxon>Flavobacteriaceae</taxon>
        <taxon>Algibacter</taxon>
    </lineage>
</organism>
<evidence type="ECO:0000313" key="2">
    <source>
        <dbReference type="Proteomes" id="UP000294824"/>
    </source>
</evidence>
<protein>
    <recommendedName>
        <fullName evidence="3">Heparinase II/III-like protein</fullName>
    </recommendedName>
</protein>
<name>A0A4R8M7I0_9FLAO</name>
<dbReference type="Gene3D" id="1.50.10.100">
    <property type="entry name" value="Chondroitin AC/alginate lyase"/>
    <property type="match status" value="1"/>
</dbReference>
<reference evidence="1 2" key="1">
    <citation type="submission" date="2019-03" db="EMBL/GenBank/DDBJ databases">
        <title>Genomic Encyclopedia of Type Strains, Phase III (KMG-III): the genomes of soil and plant-associated and newly described type strains.</title>
        <authorList>
            <person name="Whitman W."/>
        </authorList>
    </citation>
    <scope>NUCLEOTIDE SEQUENCE [LARGE SCALE GENOMIC DNA]</scope>
    <source>
        <strain evidence="1 2">CECT 8301</strain>
    </source>
</reference>
<accession>A0A4R8M7I0</accession>
<dbReference type="EMBL" id="SORL01000009">
    <property type="protein sequence ID" value="TDY61400.1"/>
    <property type="molecule type" value="Genomic_DNA"/>
</dbReference>
<dbReference type="Gene3D" id="2.70.98.70">
    <property type="match status" value="1"/>
</dbReference>
<comment type="caution">
    <text evidence="1">The sequence shown here is derived from an EMBL/GenBank/DDBJ whole genome shotgun (WGS) entry which is preliminary data.</text>
</comment>
<evidence type="ECO:0000313" key="1">
    <source>
        <dbReference type="EMBL" id="TDY61400.1"/>
    </source>
</evidence>
<dbReference type="PANTHER" id="PTHR38045:SF1">
    <property type="entry name" value="HEPARINASE II_III-LIKE PROTEIN"/>
    <property type="match status" value="1"/>
</dbReference>
<dbReference type="AlphaFoldDB" id="A0A4R8M7I0"/>
<dbReference type="Proteomes" id="UP000294824">
    <property type="component" value="Unassembled WGS sequence"/>
</dbReference>
<gene>
    <name evidence="1" type="ORF">DFQ06_2733</name>
</gene>
<dbReference type="SUPFAM" id="SSF48230">
    <property type="entry name" value="Chondroitin AC/alginate lyase"/>
    <property type="match status" value="1"/>
</dbReference>
<keyword evidence="2" id="KW-1185">Reference proteome</keyword>
<proteinExistence type="predicted"/>
<dbReference type="InterPro" id="IPR008929">
    <property type="entry name" value="Chondroitin_lyas"/>
</dbReference>
<evidence type="ECO:0008006" key="3">
    <source>
        <dbReference type="Google" id="ProtNLM"/>
    </source>
</evidence>